<name>A0A919QEB8_9ACTN</name>
<dbReference type="Pfam" id="PF00248">
    <property type="entry name" value="Aldo_ket_red"/>
    <property type="match status" value="1"/>
</dbReference>
<dbReference type="InterPro" id="IPR036812">
    <property type="entry name" value="NAD(P)_OxRdtase_dom_sf"/>
</dbReference>
<evidence type="ECO:0000313" key="3">
    <source>
        <dbReference type="Proteomes" id="UP000640052"/>
    </source>
</evidence>
<dbReference type="GO" id="GO:0016491">
    <property type="term" value="F:oxidoreductase activity"/>
    <property type="evidence" value="ECO:0007669"/>
    <property type="project" value="InterPro"/>
</dbReference>
<dbReference type="CDD" id="cd19090">
    <property type="entry name" value="AKR_AKR15A-like"/>
    <property type="match status" value="1"/>
</dbReference>
<accession>A0A919QEB8</accession>
<evidence type="ECO:0000259" key="1">
    <source>
        <dbReference type="Pfam" id="PF00248"/>
    </source>
</evidence>
<dbReference type="GO" id="GO:0005829">
    <property type="term" value="C:cytosol"/>
    <property type="evidence" value="ECO:0007669"/>
    <property type="project" value="TreeGrafter"/>
</dbReference>
<reference evidence="2" key="1">
    <citation type="submission" date="2021-01" db="EMBL/GenBank/DDBJ databases">
        <title>Whole genome shotgun sequence of Acrocarpospora phusangensis NBRC 108782.</title>
        <authorList>
            <person name="Komaki H."/>
            <person name="Tamura T."/>
        </authorList>
    </citation>
    <scope>NUCLEOTIDE SEQUENCE</scope>
    <source>
        <strain evidence="2">NBRC 108782</strain>
    </source>
</reference>
<dbReference type="Proteomes" id="UP000640052">
    <property type="component" value="Unassembled WGS sequence"/>
</dbReference>
<dbReference type="PANTHER" id="PTHR42686:SF1">
    <property type="entry name" value="GH17980P-RELATED"/>
    <property type="match status" value="1"/>
</dbReference>
<dbReference type="InterPro" id="IPR020471">
    <property type="entry name" value="AKR"/>
</dbReference>
<dbReference type="Gene3D" id="3.20.20.100">
    <property type="entry name" value="NADP-dependent oxidoreductase domain"/>
    <property type="match status" value="1"/>
</dbReference>
<protein>
    <submittedName>
        <fullName evidence="2">L-fucose dehydrogenase</fullName>
    </submittedName>
</protein>
<dbReference type="SUPFAM" id="SSF51430">
    <property type="entry name" value="NAD(P)-linked oxidoreductase"/>
    <property type="match status" value="1"/>
</dbReference>
<feature type="domain" description="NADP-dependent oxidoreductase" evidence="1">
    <location>
        <begin position="6"/>
        <end position="269"/>
    </location>
</feature>
<dbReference type="InterPro" id="IPR023210">
    <property type="entry name" value="NADP_OxRdtase_dom"/>
</dbReference>
<gene>
    <name evidence="2" type="ORF">Aph01nite_33100</name>
</gene>
<dbReference type="EMBL" id="BOOA01000024">
    <property type="protein sequence ID" value="GIH25000.1"/>
    <property type="molecule type" value="Genomic_DNA"/>
</dbReference>
<keyword evidence="3" id="KW-1185">Reference proteome</keyword>
<proteinExistence type="predicted"/>
<comment type="caution">
    <text evidence="2">The sequence shown here is derived from an EMBL/GenBank/DDBJ whole genome shotgun (WGS) entry which is preliminary data.</text>
</comment>
<organism evidence="2 3">
    <name type="scientific">Acrocarpospora phusangensis</name>
    <dbReference type="NCBI Taxonomy" id="1070424"/>
    <lineage>
        <taxon>Bacteria</taxon>
        <taxon>Bacillati</taxon>
        <taxon>Actinomycetota</taxon>
        <taxon>Actinomycetes</taxon>
        <taxon>Streptosporangiales</taxon>
        <taxon>Streptosporangiaceae</taxon>
        <taxon>Acrocarpospora</taxon>
    </lineage>
</organism>
<dbReference type="PANTHER" id="PTHR42686">
    <property type="entry name" value="GH17980P-RELATED"/>
    <property type="match status" value="1"/>
</dbReference>
<dbReference type="AlphaFoldDB" id="A0A919QEB8"/>
<sequence>MLARAEQPVATMLEVFDGDITFVDTSNEYPDSELRIGEALRARGGLPEGFVLATKVDPDPVSGDFSGDRVRASAEESLTRLGLDRLPLLYFHDPERIGFEEGMAPGGAVEALVALREEGVVDHVGVAGGPVGLLRRYVATGAFEAVITHNRYTLVDRSAEPLLAEAAERGIAVVNGAPYGGGMLVKGPDAHPDYGYRPAGEETRNRVRAMRRICEEHGVPLAAAALQFSLREPRIASTIVGITAPGRVAQTLELAGWPIPDEMWDQLEPLAAPREDWLN</sequence>
<evidence type="ECO:0000313" key="2">
    <source>
        <dbReference type="EMBL" id="GIH25000.1"/>
    </source>
</evidence>